<dbReference type="EMBL" id="FNYH01000002">
    <property type="protein sequence ID" value="SEI45946.1"/>
    <property type="molecule type" value="Genomic_DNA"/>
</dbReference>
<evidence type="ECO:0000256" key="3">
    <source>
        <dbReference type="ARBA" id="ARBA00021717"/>
    </source>
</evidence>
<evidence type="ECO:0000256" key="5">
    <source>
        <dbReference type="ARBA" id="ARBA00022692"/>
    </source>
</evidence>
<dbReference type="InterPro" id="IPR006303">
    <property type="entry name" value="FliR"/>
</dbReference>
<dbReference type="PANTHER" id="PTHR30065">
    <property type="entry name" value="FLAGELLAR BIOSYNTHETIC PROTEIN FLIR"/>
    <property type="match status" value="1"/>
</dbReference>
<comment type="similarity">
    <text evidence="2 10">Belongs to the FliR/MopE/SpaR family.</text>
</comment>
<comment type="function">
    <text evidence="1 10">Role in flagellar biosynthesis.</text>
</comment>
<evidence type="ECO:0000256" key="2">
    <source>
        <dbReference type="ARBA" id="ARBA00009772"/>
    </source>
</evidence>
<keyword evidence="11" id="KW-0966">Cell projection</keyword>
<dbReference type="Proteomes" id="UP000242999">
    <property type="component" value="Unassembled WGS sequence"/>
</dbReference>
<keyword evidence="5 10" id="KW-0812">Transmembrane</keyword>
<evidence type="ECO:0000313" key="12">
    <source>
        <dbReference type="Proteomes" id="UP000242999"/>
    </source>
</evidence>
<dbReference type="GO" id="GO:0005886">
    <property type="term" value="C:plasma membrane"/>
    <property type="evidence" value="ECO:0007669"/>
    <property type="project" value="UniProtKB-SubCell"/>
</dbReference>
<keyword evidence="11" id="KW-0969">Cilium</keyword>
<evidence type="ECO:0000256" key="10">
    <source>
        <dbReference type="RuleBase" id="RU362071"/>
    </source>
</evidence>
<feature type="transmembrane region" description="Helical" evidence="10">
    <location>
        <begin position="220"/>
        <end position="240"/>
    </location>
</feature>
<protein>
    <recommendedName>
        <fullName evidence="3 9">Flagellar biosynthetic protein FliR</fullName>
    </recommendedName>
</protein>
<keyword evidence="4 10" id="KW-1003">Cell membrane</keyword>
<comment type="subcellular location">
    <subcellularLocation>
        <location evidence="10">Cell membrane</location>
        <topology evidence="10">Multi-pass membrane protein</topology>
    </subcellularLocation>
    <subcellularLocation>
        <location evidence="10">Bacterial flagellum basal body</location>
    </subcellularLocation>
</comment>
<feature type="transmembrane region" description="Helical" evidence="10">
    <location>
        <begin position="126"/>
        <end position="147"/>
    </location>
</feature>
<evidence type="ECO:0000256" key="7">
    <source>
        <dbReference type="ARBA" id="ARBA00023136"/>
    </source>
</evidence>
<dbReference type="STRING" id="64971.SAMN05421831_102119"/>
<dbReference type="PRINTS" id="PR00953">
    <property type="entry name" value="TYPE3IMRPROT"/>
</dbReference>
<evidence type="ECO:0000256" key="9">
    <source>
        <dbReference type="NCBIfam" id="TIGR01400"/>
    </source>
</evidence>
<feature type="transmembrane region" description="Helical" evidence="10">
    <location>
        <begin position="185"/>
        <end position="208"/>
    </location>
</feature>
<reference evidence="12" key="1">
    <citation type="submission" date="2016-10" db="EMBL/GenBank/DDBJ databases">
        <authorList>
            <person name="Varghese N."/>
            <person name="Submissions S."/>
        </authorList>
    </citation>
    <scope>NUCLEOTIDE SEQUENCE [LARGE SCALE GENOMIC DNA]</scope>
    <source>
        <strain evidence="12">DSM 7165</strain>
    </source>
</reference>
<dbReference type="PANTHER" id="PTHR30065:SF8">
    <property type="entry name" value="FLAGELLAR BIOSYNTHETIC PROTEIN FLIR"/>
    <property type="match status" value="1"/>
</dbReference>
<keyword evidence="11" id="KW-0282">Flagellum</keyword>
<feature type="transmembrane region" description="Helical" evidence="10">
    <location>
        <begin position="85"/>
        <end position="105"/>
    </location>
</feature>
<feature type="transmembrane region" description="Helical" evidence="10">
    <location>
        <begin position="48"/>
        <end position="65"/>
    </location>
</feature>
<evidence type="ECO:0000256" key="8">
    <source>
        <dbReference type="ARBA" id="ARBA00023143"/>
    </source>
</evidence>
<dbReference type="NCBIfam" id="TIGR01400">
    <property type="entry name" value="fliR"/>
    <property type="match status" value="1"/>
</dbReference>
<accession>A0A1H6QV66</accession>
<name>A0A1H6QV66_9GAMM</name>
<dbReference type="OrthoDB" id="9797790at2"/>
<dbReference type="InterPro" id="IPR002010">
    <property type="entry name" value="T3SS_IM_R"/>
</dbReference>
<evidence type="ECO:0000313" key="11">
    <source>
        <dbReference type="EMBL" id="SEI45946.1"/>
    </source>
</evidence>
<dbReference type="GO" id="GO:0006605">
    <property type="term" value="P:protein targeting"/>
    <property type="evidence" value="ECO:0007669"/>
    <property type="project" value="UniProtKB-UniRule"/>
</dbReference>
<dbReference type="GO" id="GO:0009425">
    <property type="term" value="C:bacterial-type flagellum basal body"/>
    <property type="evidence" value="ECO:0007669"/>
    <property type="project" value="UniProtKB-SubCell"/>
</dbReference>
<keyword evidence="7 10" id="KW-0472">Membrane</keyword>
<proteinExistence type="inferred from homology"/>
<keyword evidence="6 10" id="KW-1133">Transmembrane helix</keyword>
<dbReference type="AlphaFoldDB" id="A0A1H6QV66"/>
<evidence type="ECO:0000256" key="6">
    <source>
        <dbReference type="ARBA" id="ARBA00022989"/>
    </source>
</evidence>
<dbReference type="Pfam" id="PF01311">
    <property type="entry name" value="Bac_export_1"/>
    <property type="match status" value="1"/>
</dbReference>
<sequence>MILPPDLLPLDDKAIGAWVGSFLWPFFRIAGFFLVAPILSSQTLPQRIRLGLAVAFTIALMPALPAMPQMQALTLNTWVLIAQQILIGISLGTLLQFLFQIFVLLGQMVAMQMGLGFASMADPVNGINVTVLSQFFLISINLLFLAMNGHLVMFDTLAESFRILPIGETAPLRESTWLLVQQGTWLFVASLLMALPAITALLIINAAFGVMTRAAPQLNIFSLGFPVSMLGGLVAVWVLAHELLPHFDQLSRQAFGLMRQWLGVP</sequence>
<feature type="transmembrane region" description="Helical" evidence="10">
    <location>
        <begin position="15"/>
        <end position="36"/>
    </location>
</feature>
<keyword evidence="8 10" id="KW-0975">Bacterial flagellum</keyword>
<keyword evidence="12" id="KW-1185">Reference proteome</keyword>
<dbReference type="GO" id="GO:0044780">
    <property type="term" value="P:bacterial-type flagellum assembly"/>
    <property type="evidence" value="ECO:0007669"/>
    <property type="project" value="UniProtKB-UniRule"/>
</dbReference>
<gene>
    <name evidence="11" type="ORF">SAMN05421831_102119</name>
</gene>
<evidence type="ECO:0000256" key="1">
    <source>
        <dbReference type="ARBA" id="ARBA00002578"/>
    </source>
</evidence>
<evidence type="ECO:0000256" key="4">
    <source>
        <dbReference type="ARBA" id="ARBA00022475"/>
    </source>
</evidence>
<dbReference type="RefSeq" id="WP_093308467.1">
    <property type="nucleotide sequence ID" value="NZ_FNYH01000002.1"/>
</dbReference>
<organism evidence="11 12">
    <name type="scientific">Allopseudospirillum japonicum</name>
    <dbReference type="NCBI Taxonomy" id="64971"/>
    <lineage>
        <taxon>Bacteria</taxon>
        <taxon>Pseudomonadati</taxon>
        <taxon>Pseudomonadota</taxon>
        <taxon>Gammaproteobacteria</taxon>
        <taxon>Oceanospirillales</taxon>
        <taxon>Oceanospirillaceae</taxon>
        <taxon>Allopseudospirillum</taxon>
    </lineage>
</organism>